<dbReference type="EMBL" id="JBEFKJ010000013">
    <property type="protein sequence ID" value="KAL2042655.1"/>
    <property type="molecule type" value="Genomic_DNA"/>
</dbReference>
<proteinExistence type="predicted"/>
<sequence length="476" mass="54491">MANETPPEVLELICQHLETPDLKTARFICQSFNAVAQKHLFKDILVRSNLGSFRKLSCVSRHPILKQLVDQVSYDGGVLKHDMDYDEWLDAGIGIIGINDARMPVYANAIKQFQAQLLPAELEFHYSQYRYYLKSEHRVFDGLNLTEWLGCACASFPNLEALQLLPDIVGFRIPPDAEDYLPSSVTVHPRSPQMSWDILSPIGREALSEPKTAASAWQRDKIFHALLDVAYACRIRIRCLKGDRIPWKSFRRFELESDTFDGVISRLRQLELNIACNSNKWHFGQEPHYYCAHFIGKSMMLHTLHLSFHTPRKQTEIRLSQLIKFRDHWPSLHDLKLGFISSEQSILQTLLITHAPTLRSLELSNIRLDPLKGDGTPDPSSWGSMLQFLRTSLQLKNVQFDGMLDACKETWITHDDEYYKARHIALVKSPEEVTLRDRIENFVLKGGSCPLPGVNNDRSTFNGDYSWCHGPLGAFV</sequence>
<evidence type="ECO:0000313" key="3">
    <source>
        <dbReference type="Proteomes" id="UP001590950"/>
    </source>
</evidence>
<name>A0ABR4AAZ3_9LECA</name>
<evidence type="ECO:0000259" key="1">
    <source>
        <dbReference type="PROSITE" id="PS50181"/>
    </source>
</evidence>
<dbReference type="PROSITE" id="PS50181">
    <property type="entry name" value="FBOX"/>
    <property type="match status" value="1"/>
</dbReference>
<dbReference type="InterPro" id="IPR001810">
    <property type="entry name" value="F-box_dom"/>
</dbReference>
<protein>
    <recommendedName>
        <fullName evidence="1">F-box domain-containing protein</fullName>
    </recommendedName>
</protein>
<accession>A0ABR4AAZ3</accession>
<comment type="caution">
    <text evidence="2">The sequence shown here is derived from an EMBL/GenBank/DDBJ whole genome shotgun (WGS) entry which is preliminary data.</text>
</comment>
<dbReference type="CDD" id="cd09917">
    <property type="entry name" value="F-box_SF"/>
    <property type="match status" value="1"/>
</dbReference>
<reference evidence="2 3" key="1">
    <citation type="submission" date="2024-09" db="EMBL/GenBank/DDBJ databases">
        <title>Rethinking Asexuality: The Enigmatic Case of Functional Sexual Genes in Lepraria (Stereocaulaceae).</title>
        <authorList>
            <person name="Doellman M."/>
            <person name="Sun Y."/>
            <person name="Barcenas-Pena A."/>
            <person name="Lumbsch H.T."/>
            <person name="Grewe F."/>
        </authorList>
    </citation>
    <scope>NUCLEOTIDE SEQUENCE [LARGE SCALE GENOMIC DNA]</scope>
    <source>
        <strain evidence="2 3">Mercado 3170</strain>
    </source>
</reference>
<dbReference type="InterPro" id="IPR036047">
    <property type="entry name" value="F-box-like_dom_sf"/>
</dbReference>
<dbReference type="Proteomes" id="UP001590950">
    <property type="component" value="Unassembled WGS sequence"/>
</dbReference>
<gene>
    <name evidence="2" type="ORF">N7G274_004414</name>
</gene>
<keyword evidence="3" id="KW-1185">Reference proteome</keyword>
<dbReference type="SUPFAM" id="SSF81383">
    <property type="entry name" value="F-box domain"/>
    <property type="match status" value="1"/>
</dbReference>
<evidence type="ECO:0000313" key="2">
    <source>
        <dbReference type="EMBL" id="KAL2042655.1"/>
    </source>
</evidence>
<dbReference type="SMART" id="SM00256">
    <property type="entry name" value="FBOX"/>
    <property type="match status" value="1"/>
</dbReference>
<feature type="domain" description="F-box" evidence="1">
    <location>
        <begin position="1"/>
        <end position="44"/>
    </location>
</feature>
<organism evidence="2 3">
    <name type="scientific">Stereocaulon virgatum</name>
    <dbReference type="NCBI Taxonomy" id="373712"/>
    <lineage>
        <taxon>Eukaryota</taxon>
        <taxon>Fungi</taxon>
        <taxon>Dikarya</taxon>
        <taxon>Ascomycota</taxon>
        <taxon>Pezizomycotina</taxon>
        <taxon>Lecanoromycetes</taxon>
        <taxon>OSLEUM clade</taxon>
        <taxon>Lecanoromycetidae</taxon>
        <taxon>Lecanorales</taxon>
        <taxon>Lecanorineae</taxon>
        <taxon>Stereocaulaceae</taxon>
        <taxon>Stereocaulon</taxon>
    </lineage>
</organism>
<dbReference type="Pfam" id="PF00646">
    <property type="entry name" value="F-box"/>
    <property type="match status" value="1"/>
</dbReference>